<dbReference type="GO" id="GO:0008757">
    <property type="term" value="F:S-adenosylmethionine-dependent methyltransferase activity"/>
    <property type="evidence" value="ECO:0007669"/>
    <property type="project" value="InterPro"/>
</dbReference>
<protein>
    <submittedName>
        <fullName evidence="2">Methyltransferase domain protein</fullName>
    </submittedName>
</protein>
<gene>
    <name evidence="2" type="ORF">MNV_990033</name>
</gene>
<dbReference type="SUPFAM" id="SSF158997">
    <property type="entry name" value="Trm112p-like"/>
    <property type="match status" value="1"/>
</dbReference>
<dbReference type="Proteomes" id="UP000218615">
    <property type="component" value="Unassembled WGS sequence"/>
</dbReference>
<dbReference type="SUPFAM" id="SSF53335">
    <property type="entry name" value="S-adenosyl-L-methionine-dependent methyltransferases"/>
    <property type="match status" value="1"/>
</dbReference>
<sequence>MKESIINDLYCPACQGKLECRVTEAKNNEIEAGVLTCKNCPGNYPVRDYIPRFVKEDNYAASFGLEWNKHSRTQIDKFNGTNISRDRFYSQTKWDKDLKNQKILEVGCGAGRFTQIAIETGAEVYSFDLSTAVDACLANNGTAKNLHIFQASIYELPFQKGYFDKIFCFGVLQHTPDVKKAFSSLVPYLKPGGEIVVDIYKKSVRNYFQSKYFLRIFTKQVDSTKLYILLTKVVPVLLPASSALKKIPAFGNSLSSLIPIINYKNVLPVKDEDLMDWAILDTFDMLSPRYDSPQTMKTLKRWFMEAGLTDIQVFSPGMIVGRGAKPDGNKS</sequence>
<dbReference type="Gene3D" id="2.20.25.10">
    <property type="match status" value="1"/>
</dbReference>
<evidence type="ECO:0000313" key="3">
    <source>
        <dbReference type="Proteomes" id="UP000218615"/>
    </source>
</evidence>
<accession>A0A284VUN6</accession>
<dbReference type="Pfam" id="PF08241">
    <property type="entry name" value="Methyltransf_11"/>
    <property type="match status" value="1"/>
</dbReference>
<evidence type="ECO:0000313" key="2">
    <source>
        <dbReference type="EMBL" id="SNQ62992.1"/>
    </source>
</evidence>
<dbReference type="PANTHER" id="PTHR43861">
    <property type="entry name" value="TRANS-ACONITATE 2-METHYLTRANSFERASE-RELATED"/>
    <property type="match status" value="1"/>
</dbReference>
<dbReference type="RefSeq" id="WP_096207473.1">
    <property type="nucleotide sequence ID" value="NZ_FZMP01000250.1"/>
</dbReference>
<keyword evidence="2" id="KW-0489">Methyltransferase</keyword>
<keyword evidence="2" id="KW-0808">Transferase</keyword>
<dbReference type="AlphaFoldDB" id="A0A284VUN6"/>
<dbReference type="CDD" id="cd02440">
    <property type="entry name" value="AdoMet_MTases"/>
    <property type="match status" value="1"/>
</dbReference>
<dbReference type="Pfam" id="PF03966">
    <property type="entry name" value="Trm112p"/>
    <property type="match status" value="1"/>
</dbReference>
<dbReference type="Gene3D" id="3.40.50.150">
    <property type="entry name" value="Vaccinia Virus protein VP39"/>
    <property type="match status" value="1"/>
</dbReference>
<keyword evidence="3" id="KW-1185">Reference proteome</keyword>
<dbReference type="InterPro" id="IPR005651">
    <property type="entry name" value="Trm112-like"/>
</dbReference>
<organism evidence="2 3">
    <name type="scientific">Candidatus Methanoperedens nitratireducens</name>
    <dbReference type="NCBI Taxonomy" id="1392998"/>
    <lineage>
        <taxon>Archaea</taxon>
        <taxon>Methanobacteriati</taxon>
        <taxon>Methanobacteriota</taxon>
        <taxon>Stenosarchaea group</taxon>
        <taxon>Methanomicrobia</taxon>
        <taxon>Methanosarcinales</taxon>
        <taxon>ANME-2 cluster</taxon>
        <taxon>Candidatus Methanoperedentaceae</taxon>
        <taxon>Candidatus Methanoperedens</taxon>
    </lineage>
</organism>
<dbReference type="InterPro" id="IPR013216">
    <property type="entry name" value="Methyltransf_11"/>
</dbReference>
<dbReference type="OrthoDB" id="147504at2157"/>
<proteinExistence type="predicted"/>
<dbReference type="EMBL" id="FZMP01000250">
    <property type="protein sequence ID" value="SNQ62992.1"/>
    <property type="molecule type" value="Genomic_DNA"/>
</dbReference>
<dbReference type="InterPro" id="IPR029063">
    <property type="entry name" value="SAM-dependent_MTases_sf"/>
</dbReference>
<dbReference type="PANTHER" id="PTHR43861:SF1">
    <property type="entry name" value="TRANS-ACONITATE 2-METHYLTRANSFERASE"/>
    <property type="match status" value="1"/>
</dbReference>
<dbReference type="GO" id="GO:0032259">
    <property type="term" value="P:methylation"/>
    <property type="evidence" value="ECO:0007669"/>
    <property type="project" value="UniProtKB-KW"/>
</dbReference>
<name>A0A284VUN6_9EURY</name>
<feature type="domain" description="Methyltransferase type 11" evidence="1">
    <location>
        <begin position="104"/>
        <end position="197"/>
    </location>
</feature>
<reference evidence="3" key="1">
    <citation type="submission" date="2017-06" db="EMBL/GenBank/DDBJ databases">
        <authorList>
            <person name="Cremers G."/>
        </authorList>
    </citation>
    <scope>NUCLEOTIDE SEQUENCE [LARGE SCALE GENOMIC DNA]</scope>
</reference>
<evidence type="ECO:0000259" key="1">
    <source>
        <dbReference type="Pfam" id="PF08241"/>
    </source>
</evidence>